<dbReference type="PATRIC" id="fig|455434.6.peg.528"/>
<dbReference type="KEGG" id="tpp:TPASS_0530"/>
<evidence type="ECO:0000313" key="2">
    <source>
        <dbReference type="Proteomes" id="UP000001202"/>
    </source>
</evidence>
<name>A0A0H3BKS1_TREPS</name>
<gene>
    <name evidence="1" type="ordered locus">TPASS_0530</name>
</gene>
<reference evidence="1 2" key="1">
    <citation type="journal article" date="2008" name="BMC Microbiol.">
        <title>Complete genome sequence of Treponema pallidum ssp. pallidum strain SS14 determined with oligonucleotide arrays.</title>
        <authorList>
            <person name="Matejkova P."/>
            <person name="Strouhal M."/>
            <person name="Smajs D."/>
            <person name="Norris S.J."/>
            <person name="Palzkill T."/>
            <person name="Petrosino J.F."/>
            <person name="Sodergren E."/>
            <person name="Norton J.E."/>
            <person name="Singh J."/>
            <person name="Richmond T.A."/>
            <person name="Molla M.N."/>
            <person name="Albert T.J."/>
            <person name="Weinstock G.M."/>
        </authorList>
    </citation>
    <scope>NUCLEOTIDE SEQUENCE [LARGE SCALE GENOMIC DNA]</scope>
    <source>
        <strain evidence="1 2">SS14</strain>
    </source>
</reference>
<dbReference type="EMBL" id="CP000805">
    <property type="protein sequence ID" value="ACD70952.1"/>
    <property type="molecule type" value="Genomic_DNA"/>
</dbReference>
<evidence type="ECO:0000313" key="1">
    <source>
        <dbReference type="EMBL" id="ACD70952.1"/>
    </source>
</evidence>
<dbReference type="Gene3D" id="3.30.2320.30">
    <property type="entry name" value="ATP synthase, E subunit, C-terminal"/>
    <property type="match status" value="1"/>
</dbReference>
<dbReference type="SUPFAM" id="SSF160527">
    <property type="entry name" value="V-type ATPase subunit E-like"/>
    <property type="match status" value="1"/>
</dbReference>
<protein>
    <submittedName>
        <fullName evidence="1">Possible V-type ATPase, subunit E</fullName>
    </submittedName>
</protein>
<dbReference type="AlphaFoldDB" id="A0A0H3BKS1"/>
<dbReference type="GeneID" id="93876299"/>
<accession>A0A0H3BKS1</accession>
<dbReference type="Proteomes" id="UP000001202">
    <property type="component" value="Chromosome"/>
</dbReference>
<proteinExistence type="predicted"/>
<dbReference type="RefSeq" id="WP_010881978.1">
    <property type="nucleotide sequence ID" value="NC_010741.1"/>
</dbReference>
<organism evidence="1 2">
    <name type="scientific">Treponema pallidum subsp. pallidum (strain SS14)</name>
    <dbReference type="NCBI Taxonomy" id="455434"/>
    <lineage>
        <taxon>Bacteria</taxon>
        <taxon>Pseudomonadati</taxon>
        <taxon>Spirochaetota</taxon>
        <taxon>Spirochaetia</taxon>
        <taxon>Spirochaetales</taxon>
        <taxon>Treponemataceae</taxon>
        <taxon>Treponema</taxon>
    </lineage>
</organism>
<dbReference type="InterPro" id="IPR038495">
    <property type="entry name" value="ATPase_E_C"/>
</dbReference>
<sequence>MEELRSTEVLERDIYAEARKRADHILSCARADCAQLEAHASARVQDITRAVEQLFAQRIAAYERNAQAVIPLERIRQTIRAVDARVQRALASYFEKIGEEKRLRVLARLLERYAPLIGEQKITVRFFGYCESRVRDLLNQALPRAVLRSLTPFDKAEAWRAQCSDGLTIETEDGTLQCRSTIEEICAQLLSEKRQELACALCGNGVVA</sequence>